<proteinExistence type="predicted"/>
<dbReference type="InterPro" id="IPR052019">
    <property type="entry name" value="F420H2_bilvrd_red/Heme_oxyg"/>
</dbReference>
<dbReference type="Proteomes" id="UP000319353">
    <property type="component" value="Unassembled WGS sequence"/>
</dbReference>
<dbReference type="AlphaFoldDB" id="A0A537L1J0"/>
<dbReference type="InterPro" id="IPR011576">
    <property type="entry name" value="Pyridox_Oxase_N"/>
</dbReference>
<keyword evidence="1" id="KW-0560">Oxidoreductase</keyword>
<accession>A0A537L1J0</accession>
<evidence type="ECO:0000256" key="1">
    <source>
        <dbReference type="ARBA" id="ARBA00023002"/>
    </source>
</evidence>
<gene>
    <name evidence="3" type="ORF">E6H01_07340</name>
</gene>
<reference evidence="3 4" key="1">
    <citation type="journal article" date="2019" name="Nat. Microbiol.">
        <title>Mediterranean grassland soil C-N compound turnover is dependent on rainfall and depth, and is mediated by genomically divergent microorganisms.</title>
        <authorList>
            <person name="Diamond S."/>
            <person name="Andeer P.F."/>
            <person name="Li Z."/>
            <person name="Crits-Christoph A."/>
            <person name="Burstein D."/>
            <person name="Anantharaman K."/>
            <person name="Lane K.R."/>
            <person name="Thomas B.C."/>
            <person name="Pan C."/>
            <person name="Northen T.R."/>
            <person name="Banfield J.F."/>
        </authorList>
    </citation>
    <scope>NUCLEOTIDE SEQUENCE [LARGE SCALE GENOMIC DNA]</scope>
    <source>
        <strain evidence="3">NP_4</strain>
    </source>
</reference>
<evidence type="ECO:0000313" key="3">
    <source>
        <dbReference type="EMBL" id="TMJ01862.1"/>
    </source>
</evidence>
<sequence length="162" mass="18794">MMTHPERVVLHEERPMNLTDKDRAFLDAHHAAAMITLRADGTPHAVRVGVALVDGKLWSSGTKERVRTGHLRRDPRSTVFVFDSTWRWLTLETAVTILESPDAPQQSLRLFQVMQQHMTPAPRPGHIMWAGQERSIDEFLRIMVTERRLIYQFEIRRVYGLV</sequence>
<dbReference type="GO" id="GO:0005829">
    <property type="term" value="C:cytosol"/>
    <property type="evidence" value="ECO:0007669"/>
    <property type="project" value="TreeGrafter"/>
</dbReference>
<dbReference type="Gene3D" id="2.30.110.10">
    <property type="entry name" value="Electron Transport, Fmn-binding Protein, Chain A"/>
    <property type="match status" value="1"/>
</dbReference>
<dbReference type="InterPro" id="IPR012349">
    <property type="entry name" value="Split_barrel_FMN-bd"/>
</dbReference>
<organism evidence="3 4">
    <name type="scientific">Candidatus Segetimicrobium genomatis</name>
    <dbReference type="NCBI Taxonomy" id="2569760"/>
    <lineage>
        <taxon>Bacteria</taxon>
        <taxon>Bacillati</taxon>
        <taxon>Candidatus Sysuimicrobiota</taxon>
        <taxon>Candidatus Sysuimicrobiia</taxon>
        <taxon>Candidatus Sysuimicrobiales</taxon>
        <taxon>Candidatus Segetimicrobiaceae</taxon>
        <taxon>Candidatus Segetimicrobium</taxon>
    </lineage>
</organism>
<name>A0A537L1J0_9BACT</name>
<evidence type="ECO:0000259" key="2">
    <source>
        <dbReference type="Pfam" id="PF01243"/>
    </source>
</evidence>
<dbReference type="EMBL" id="VBAL01000090">
    <property type="protein sequence ID" value="TMJ01862.1"/>
    <property type="molecule type" value="Genomic_DNA"/>
</dbReference>
<feature type="domain" description="Pyridoxamine 5'-phosphate oxidase N-terminal" evidence="2">
    <location>
        <begin position="18"/>
        <end position="109"/>
    </location>
</feature>
<comment type="caution">
    <text evidence="3">The sequence shown here is derived from an EMBL/GenBank/DDBJ whole genome shotgun (WGS) entry which is preliminary data.</text>
</comment>
<dbReference type="PANTHER" id="PTHR35176">
    <property type="entry name" value="HEME OXYGENASE HI_0854-RELATED"/>
    <property type="match status" value="1"/>
</dbReference>
<protein>
    <submittedName>
        <fullName evidence="3">Pyridoxamine 5'-phosphate oxidase</fullName>
    </submittedName>
</protein>
<dbReference type="SUPFAM" id="SSF50475">
    <property type="entry name" value="FMN-binding split barrel"/>
    <property type="match status" value="1"/>
</dbReference>
<dbReference type="Pfam" id="PF01243">
    <property type="entry name" value="PNPOx_N"/>
    <property type="match status" value="1"/>
</dbReference>
<dbReference type="GO" id="GO:0070967">
    <property type="term" value="F:coenzyme F420 binding"/>
    <property type="evidence" value="ECO:0007669"/>
    <property type="project" value="TreeGrafter"/>
</dbReference>
<dbReference type="PANTHER" id="PTHR35176:SF2">
    <property type="entry name" value="F420H(2)-DEPENDENT REDUCTASE RV1155"/>
    <property type="match status" value="1"/>
</dbReference>
<evidence type="ECO:0000313" key="4">
    <source>
        <dbReference type="Proteomes" id="UP000319353"/>
    </source>
</evidence>
<dbReference type="GO" id="GO:0016627">
    <property type="term" value="F:oxidoreductase activity, acting on the CH-CH group of donors"/>
    <property type="evidence" value="ECO:0007669"/>
    <property type="project" value="TreeGrafter"/>
</dbReference>